<reference evidence="2" key="1">
    <citation type="submission" date="2022-10" db="EMBL/GenBank/DDBJ databases">
        <authorList>
            <person name="Chen Y."/>
            <person name="Dougan E. K."/>
            <person name="Chan C."/>
            <person name="Rhodes N."/>
            <person name="Thang M."/>
        </authorList>
    </citation>
    <scope>NUCLEOTIDE SEQUENCE</scope>
</reference>
<evidence type="ECO:0000313" key="2">
    <source>
        <dbReference type="EMBL" id="CAI3993524.1"/>
    </source>
</evidence>
<reference evidence="3" key="2">
    <citation type="submission" date="2024-04" db="EMBL/GenBank/DDBJ databases">
        <authorList>
            <person name="Chen Y."/>
            <person name="Shah S."/>
            <person name="Dougan E. K."/>
            <person name="Thang M."/>
            <person name="Chan C."/>
        </authorList>
    </citation>
    <scope>NUCLEOTIDE SEQUENCE [LARGE SCALE GENOMIC DNA]</scope>
</reference>
<dbReference type="AlphaFoldDB" id="A0A9P1CJZ3"/>
<sequence length="291" mass="31828">MVMGIGVPSASPTGNAAKKDKSRRKGASDEEDDAQNEEWVEPHSECQDDSGGSDSPRGRKRRKRRERDRDRRGRRGRSRGRDRERSRTPVRLPEVDRFIDENNINSEAAMKIRALSPESQRKVIARPLTGDVQNPSKVMIARVRELQNQNEKSKTGSGADFSLWSGAMLGAPPEAAIAKYIEENDLDDSAARSLRALLPHNQAVAIHWDLSPYKNRSAKFMSMAAALGNAPPFPMPVPPMYGMPPVAGPGGVPAMYTMPPPGLGPPGMVPPMYSMPPPGMPPMMGMMPPGR</sequence>
<evidence type="ECO:0000313" key="3">
    <source>
        <dbReference type="EMBL" id="CAL1146899.1"/>
    </source>
</evidence>
<gene>
    <name evidence="2" type="ORF">C1SCF055_LOCUS20262</name>
</gene>
<feature type="compositionally biased region" description="Basic and acidic residues" evidence="1">
    <location>
        <begin position="79"/>
        <end position="89"/>
    </location>
</feature>
<name>A0A9P1CJZ3_9DINO</name>
<protein>
    <submittedName>
        <fullName evidence="4">PUB domain-containing protein</fullName>
    </submittedName>
</protein>
<feature type="compositionally biased region" description="Acidic residues" evidence="1">
    <location>
        <begin position="29"/>
        <end position="39"/>
    </location>
</feature>
<feature type="compositionally biased region" description="Basic residues" evidence="1">
    <location>
        <begin position="58"/>
        <end position="78"/>
    </location>
</feature>
<dbReference type="EMBL" id="CAMXCT020001843">
    <property type="protein sequence ID" value="CAL1146899.1"/>
    <property type="molecule type" value="Genomic_DNA"/>
</dbReference>
<accession>A0A9P1CJZ3</accession>
<evidence type="ECO:0000313" key="5">
    <source>
        <dbReference type="Proteomes" id="UP001152797"/>
    </source>
</evidence>
<proteinExistence type="predicted"/>
<dbReference type="EMBL" id="CAMXCT010001843">
    <property type="protein sequence ID" value="CAI3993524.1"/>
    <property type="molecule type" value="Genomic_DNA"/>
</dbReference>
<feature type="region of interest" description="Disordered" evidence="1">
    <location>
        <begin position="1"/>
        <end position="89"/>
    </location>
</feature>
<dbReference type="Proteomes" id="UP001152797">
    <property type="component" value="Unassembled WGS sequence"/>
</dbReference>
<comment type="caution">
    <text evidence="2">The sequence shown here is derived from an EMBL/GenBank/DDBJ whole genome shotgun (WGS) entry which is preliminary data.</text>
</comment>
<keyword evidence="5" id="KW-1185">Reference proteome</keyword>
<organism evidence="2">
    <name type="scientific">Cladocopium goreaui</name>
    <dbReference type="NCBI Taxonomy" id="2562237"/>
    <lineage>
        <taxon>Eukaryota</taxon>
        <taxon>Sar</taxon>
        <taxon>Alveolata</taxon>
        <taxon>Dinophyceae</taxon>
        <taxon>Suessiales</taxon>
        <taxon>Symbiodiniaceae</taxon>
        <taxon>Cladocopium</taxon>
    </lineage>
</organism>
<dbReference type="OrthoDB" id="441204at2759"/>
<evidence type="ECO:0000313" key="4">
    <source>
        <dbReference type="EMBL" id="CAL4780836.1"/>
    </source>
</evidence>
<dbReference type="EMBL" id="CAMXCT030001843">
    <property type="protein sequence ID" value="CAL4780836.1"/>
    <property type="molecule type" value="Genomic_DNA"/>
</dbReference>
<evidence type="ECO:0000256" key="1">
    <source>
        <dbReference type="SAM" id="MobiDB-lite"/>
    </source>
</evidence>